<evidence type="ECO:0000256" key="3">
    <source>
        <dbReference type="ARBA" id="ARBA00022692"/>
    </source>
</evidence>
<accession>A0A6J6ZKX8</accession>
<keyword evidence="4 6" id="KW-1133">Transmembrane helix</keyword>
<keyword evidence="5 6" id="KW-0472">Membrane</keyword>
<keyword evidence="2" id="KW-1003">Cell membrane</keyword>
<feature type="transmembrane region" description="Helical" evidence="6">
    <location>
        <begin position="93"/>
        <end position="112"/>
    </location>
</feature>
<name>A0A6J6ZKX8_9ZZZZ</name>
<evidence type="ECO:0000256" key="1">
    <source>
        <dbReference type="ARBA" id="ARBA00004651"/>
    </source>
</evidence>
<dbReference type="InterPro" id="IPR019108">
    <property type="entry name" value="Caa3_assmbl_CtaG-rel"/>
</dbReference>
<reference evidence="7" key="1">
    <citation type="submission" date="2020-05" db="EMBL/GenBank/DDBJ databases">
        <authorList>
            <person name="Chiriac C."/>
            <person name="Salcher M."/>
            <person name="Ghai R."/>
            <person name="Kavagutti S V."/>
        </authorList>
    </citation>
    <scope>NUCLEOTIDE SEQUENCE</scope>
</reference>
<feature type="transmembrane region" description="Helical" evidence="6">
    <location>
        <begin position="20"/>
        <end position="42"/>
    </location>
</feature>
<keyword evidence="3 6" id="KW-0812">Transmembrane</keyword>
<evidence type="ECO:0000256" key="4">
    <source>
        <dbReference type="ARBA" id="ARBA00022989"/>
    </source>
</evidence>
<evidence type="ECO:0000313" key="7">
    <source>
        <dbReference type="EMBL" id="CAB4822441.1"/>
    </source>
</evidence>
<feature type="transmembrane region" description="Helical" evidence="6">
    <location>
        <begin position="124"/>
        <end position="146"/>
    </location>
</feature>
<feature type="transmembrane region" description="Helical" evidence="6">
    <location>
        <begin position="191"/>
        <end position="209"/>
    </location>
</feature>
<proteinExistence type="predicted"/>
<dbReference type="Pfam" id="PF09678">
    <property type="entry name" value="Caa3_CtaG"/>
    <property type="match status" value="1"/>
</dbReference>
<feature type="transmembrane region" description="Helical" evidence="6">
    <location>
        <begin position="54"/>
        <end position="73"/>
    </location>
</feature>
<comment type="subcellular location">
    <subcellularLocation>
        <location evidence="1">Cell membrane</location>
        <topology evidence="1">Multi-pass membrane protein</topology>
    </subcellularLocation>
</comment>
<dbReference type="AlphaFoldDB" id="A0A6J6ZKX8"/>
<feature type="transmembrane region" description="Helical" evidence="6">
    <location>
        <begin position="239"/>
        <end position="258"/>
    </location>
</feature>
<feature type="transmembrane region" description="Helical" evidence="6">
    <location>
        <begin position="158"/>
        <end position="179"/>
    </location>
</feature>
<dbReference type="GO" id="GO:0005886">
    <property type="term" value="C:plasma membrane"/>
    <property type="evidence" value="ECO:0007669"/>
    <property type="project" value="UniProtKB-SubCell"/>
</dbReference>
<evidence type="ECO:0000256" key="5">
    <source>
        <dbReference type="ARBA" id="ARBA00023136"/>
    </source>
</evidence>
<dbReference type="EMBL" id="CAFAAV010000107">
    <property type="protein sequence ID" value="CAB4822441.1"/>
    <property type="molecule type" value="Genomic_DNA"/>
</dbReference>
<gene>
    <name evidence="7" type="ORF">UFOPK3099_01468</name>
</gene>
<sequence length="285" mass="32107">MFAAARFVDPWRFQPNVEVYLLGGFLVAAYIYVVRVIGPKAVPSGAAVITRRHLWCFVLAMLVLFSASTWPIHQIGEDYLYFMHMIQHMMLSYLLPPLVLLATPEWLLRVLIGNGRTYRVVAFFTRPVVAAVLYNGVIMLLHVPGIVNTATVNGPLHYLLHVALVLTALLMWAPVVGPLPELRMRPAGTMIYLFLQGVVPTVPAMWLSMADNPVYRHYGQQAVRVWGISAMDDQQVAGVLMKIAGGWYMWIIMGYIYFARFGKEAADANTYRRQRPVTESVVRPG</sequence>
<evidence type="ECO:0000256" key="2">
    <source>
        <dbReference type="ARBA" id="ARBA00022475"/>
    </source>
</evidence>
<organism evidence="7">
    <name type="scientific">freshwater metagenome</name>
    <dbReference type="NCBI Taxonomy" id="449393"/>
    <lineage>
        <taxon>unclassified sequences</taxon>
        <taxon>metagenomes</taxon>
        <taxon>ecological metagenomes</taxon>
    </lineage>
</organism>
<evidence type="ECO:0000256" key="6">
    <source>
        <dbReference type="SAM" id="Phobius"/>
    </source>
</evidence>
<protein>
    <submittedName>
        <fullName evidence="7">Unannotated protein</fullName>
    </submittedName>
</protein>